<sequence length="70" mass="7756">MQVGRGVEDGDVEGSDRRRCKRSMRKRSICDSGQGSVIFIRNVYVLMLIQGKNNVGLMLICVSVVNAKVL</sequence>
<dbReference type="AlphaFoldDB" id="A0A380Q934"/>
<reference evidence="1 2" key="1">
    <citation type="submission" date="2018-06" db="EMBL/GenBank/DDBJ databases">
        <authorList>
            <consortium name="Pathogen Informatics"/>
            <person name="Doyle S."/>
        </authorList>
    </citation>
    <scope>NUCLEOTIDE SEQUENCE [LARGE SCALE GENOMIC DNA]</scope>
    <source>
        <strain evidence="1 2">NCTC8580</strain>
    </source>
</reference>
<dbReference type="EMBL" id="UHJC01000001">
    <property type="protein sequence ID" value="SUP83122.1"/>
    <property type="molecule type" value="Genomic_DNA"/>
</dbReference>
<organism evidence="1 2">
    <name type="scientific">Yersinia pseudotuberculosis</name>
    <dbReference type="NCBI Taxonomy" id="633"/>
    <lineage>
        <taxon>Bacteria</taxon>
        <taxon>Pseudomonadati</taxon>
        <taxon>Pseudomonadota</taxon>
        <taxon>Gammaproteobacteria</taxon>
        <taxon>Enterobacterales</taxon>
        <taxon>Yersiniaceae</taxon>
        <taxon>Yersinia</taxon>
    </lineage>
</organism>
<accession>A0A380Q934</accession>
<dbReference type="Proteomes" id="UP000255087">
    <property type="component" value="Unassembled WGS sequence"/>
</dbReference>
<protein>
    <submittedName>
        <fullName evidence="1">Uncharacterized protein</fullName>
    </submittedName>
</protein>
<name>A0A380Q934_YERPU</name>
<gene>
    <name evidence="1" type="ORF">NCTC8580_02431</name>
</gene>
<proteinExistence type="predicted"/>
<evidence type="ECO:0000313" key="1">
    <source>
        <dbReference type="EMBL" id="SUP83122.1"/>
    </source>
</evidence>
<evidence type="ECO:0000313" key="2">
    <source>
        <dbReference type="Proteomes" id="UP000255087"/>
    </source>
</evidence>